<reference evidence="2 3" key="1">
    <citation type="journal article" date="2014" name="Genome Announc.">
        <title>Genome Sequence and Methylome of Soil Bacterium Gemmatirosa kalamazoonensis KBS708T, a Member of the Rarely Cultivated Gemmatimonadetes Phylum.</title>
        <authorList>
            <person name="Debruyn J.M."/>
            <person name="Radosevich M."/>
            <person name="Wommack K.E."/>
            <person name="Polson S.W."/>
            <person name="Hauser L.J."/>
            <person name="Fawaz M.N."/>
            <person name="Korlach J."/>
            <person name="Tsai Y.C."/>
        </authorList>
    </citation>
    <scope>NUCLEOTIDE SEQUENCE [LARGE SCALE GENOMIC DNA]</scope>
    <source>
        <strain evidence="2 3">KBS708</strain>
    </source>
</reference>
<keyword evidence="3" id="KW-1185">Reference proteome</keyword>
<evidence type="ECO:0008006" key="4">
    <source>
        <dbReference type="Google" id="ProtNLM"/>
    </source>
</evidence>
<feature type="chain" id="PRO_5004794117" description="Outer membrane protein beta-barrel domain-containing protein" evidence="1">
    <location>
        <begin position="21"/>
        <end position="199"/>
    </location>
</feature>
<gene>
    <name evidence="2" type="ORF">J421_1292</name>
</gene>
<dbReference type="InParanoid" id="W0RCK4"/>
<evidence type="ECO:0000313" key="2">
    <source>
        <dbReference type="EMBL" id="AHG88829.1"/>
    </source>
</evidence>
<name>W0RCK4_9BACT</name>
<dbReference type="STRING" id="861299.J421_1292"/>
<feature type="signal peptide" evidence="1">
    <location>
        <begin position="1"/>
        <end position="20"/>
    </location>
</feature>
<organism evidence="2 3">
    <name type="scientific">Gemmatirosa kalamazoonensis</name>
    <dbReference type="NCBI Taxonomy" id="861299"/>
    <lineage>
        <taxon>Bacteria</taxon>
        <taxon>Pseudomonadati</taxon>
        <taxon>Gemmatimonadota</taxon>
        <taxon>Gemmatimonadia</taxon>
        <taxon>Gemmatimonadales</taxon>
        <taxon>Gemmatimonadaceae</taxon>
        <taxon>Gemmatirosa</taxon>
    </lineage>
</organism>
<dbReference type="AlphaFoldDB" id="W0RCK4"/>
<protein>
    <recommendedName>
        <fullName evidence="4">Outer membrane protein beta-barrel domain-containing protein</fullName>
    </recommendedName>
</protein>
<evidence type="ECO:0000313" key="3">
    <source>
        <dbReference type="Proteomes" id="UP000019151"/>
    </source>
</evidence>
<dbReference type="InterPro" id="IPR011250">
    <property type="entry name" value="OMP/PagP_B-barrel"/>
</dbReference>
<evidence type="ECO:0000256" key="1">
    <source>
        <dbReference type="SAM" id="SignalP"/>
    </source>
</evidence>
<dbReference type="Proteomes" id="UP000019151">
    <property type="component" value="Chromosome"/>
</dbReference>
<proteinExistence type="predicted"/>
<sequence length="199" mass="20720">MHALRLPAAALLLVPVAARAQRAAPDSLPFSPGQWGIEAGVGGGGSVGALKFLSRATALAANLAVNYNTRTTDPQLASVPVSEFSNTFVTATLGVRHYSPVARSIGALFTVGAALSRQSSHANPGDIRGHETDVGAFGEVGLSYFVLPRLTLNGTYGLTVQHQDGAQLQNLLNSQVSTVKTHGWLVQTTGVRATVGIFF</sequence>
<dbReference type="SUPFAM" id="SSF56925">
    <property type="entry name" value="OMPA-like"/>
    <property type="match status" value="1"/>
</dbReference>
<accession>W0RCK4</accession>
<keyword evidence="1" id="KW-0732">Signal</keyword>
<dbReference type="HOGENOM" id="CLU_1370472_0_0_0"/>
<dbReference type="KEGG" id="gba:J421_1292"/>
<dbReference type="EMBL" id="CP007128">
    <property type="protein sequence ID" value="AHG88829.1"/>
    <property type="molecule type" value="Genomic_DNA"/>
</dbReference>
<dbReference type="RefSeq" id="WP_025410355.1">
    <property type="nucleotide sequence ID" value="NZ_CP007128.1"/>
</dbReference>